<feature type="region of interest" description="Disordered" evidence="1">
    <location>
        <begin position="169"/>
        <end position="261"/>
    </location>
</feature>
<feature type="compositionally biased region" description="Basic and acidic residues" evidence="1">
    <location>
        <begin position="241"/>
        <end position="250"/>
    </location>
</feature>
<comment type="caution">
    <text evidence="2">The sequence shown here is derived from an EMBL/GenBank/DDBJ whole genome shotgun (WGS) entry which is preliminary data.</text>
</comment>
<dbReference type="Proteomes" id="UP001218218">
    <property type="component" value="Unassembled WGS sequence"/>
</dbReference>
<dbReference type="PANTHER" id="PTHR46082:SF6">
    <property type="entry name" value="AAA+ ATPASE DOMAIN-CONTAINING PROTEIN-RELATED"/>
    <property type="match status" value="1"/>
</dbReference>
<dbReference type="Pfam" id="PF13374">
    <property type="entry name" value="TPR_10"/>
    <property type="match status" value="1"/>
</dbReference>
<protein>
    <recommendedName>
        <fullName evidence="4">Kinesin light chain</fullName>
    </recommendedName>
</protein>
<gene>
    <name evidence="2" type="ORF">DFH08DRAFT_942861</name>
</gene>
<feature type="compositionally biased region" description="Low complexity" evidence="1">
    <location>
        <begin position="191"/>
        <end position="205"/>
    </location>
</feature>
<organism evidence="2 3">
    <name type="scientific">Mycena albidolilacea</name>
    <dbReference type="NCBI Taxonomy" id="1033008"/>
    <lineage>
        <taxon>Eukaryota</taxon>
        <taxon>Fungi</taxon>
        <taxon>Dikarya</taxon>
        <taxon>Basidiomycota</taxon>
        <taxon>Agaricomycotina</taxon>
        <taxon>Agaricomycetes</taxon>
        <taxon>Agaricomycetidae</taxon>
        <taxon>Agaricales</taxon>
        <taxon>Marasmiineae</taxon>
        <taxon>Mycenaceae</taxon>
        <taxon>Mycena</taxon>
    </lineage>
</organism>
<keyword evidence="3" id="KW-1185">Reference proteome</keyword>
<dbReference type="AlphaFoldDB" id="A0AAD7EDU6"/>
<sequence>MCTQYDFEKISAYSIARVAYARTRARNGCRRPLRGIFPLRLRDDLALKTAALPFLGSRSWALSKQRRDTIGVGDGKRLWGCISGVRRMLCLEPEAARMVAARGEALHGALGRDYRMRTPLVMRIGSLVRDKGKRGGSMRQLATGAADGADEAEAARRVSAEWRMQAWSGMAPKTSQRARRQRVARPREGTAVAGAGHAGGRVHLAGDARRRRRREVSPAEDGRGVPGSDECDGDDGGARMGTRDARERRCARGPGVGEEESGAVPEMVVAGGWRGKQRMRWEMDAAGPNGVAYPAAVRRGSSLPRATRASRNDSAGVSVVGEGRRGQWAVWMVAMHVIHDAPAEPEGATDTTTNCPSPSISSSRVRVLALVETPAAVIDMPLPRSTLDFWQQFESIMLSQDDSRSLYIIGGQGGHGGHGHPHGTGGPGGTGLGPNVNIIEHQSNVYNLHPGPASQQAFQPSNIQASQTINNCPPPSRIFQGRRDILGKMHSFFTSDVRIQHIYVLYGLGGAGKTQITLKFINESSSRFSDTFFIDASTTTTIDTGLKNIAIVKGSGNSLQDGLQWLASRVEEWLLVFDNTDDPSIDLNDFIPQCNHGNIIITSRNPGLRVYGSHSLVSDMEEEDAVALLLKSAAQAVTTRHHANCNRNCKVYTTWQMSFDRLTQPAAMFLQGFTGTSGIPLTFSGAKWQWDSLQFSNMTNEVQAYSLISIDAENKLFSIHPLVHAWSQTTGNPEKYLSNMGSILGMALSARSRYDIQLGSLAICPHVELALQMDAEVALVFKERYGFILWEAGKYKQYEKLLEGVLEKQKQVLGDNHPDTLCTMGNLATTYSDLGEHQKAKELKATVLEKQEQVLGDNHPDTLETMGNLASTYSDLGEDQKAKELKAAVLEKRKQVLGDNHPDTLITMGNLANTHSDLGEHQKAKELKPYCAGETETGSG</sequence>
<dbReference type="InterPro" id="IPR053137">
    <property type="entry name" value="NLR-like"/>
</dbReference>
<dbReference type="SUPFAM" id="SSF48452">
    <property type="entry name" value="TPR-like"/>
    <property type="match status" value="1"/>
</dbReference>
<reference evidence="2" key="1">
    <citation type="submission" date="2023-03" db="EMBL/GenBank/DDBJ databases">
        <title>Massive genome expansion in bonnet fungi (Mycena s.s.) driven by repeated elements and novel gene families across ecological guilds.</title>
        <authorList>
            <consortium name="Lawrence Berkeley National Laboratory"/>
            <person name="Harder C.B."/>
            <person name="Miyauchi S."/>
            <person name="Viragh M."/>
            <person name="Kuo A."/>
            <person name="Thoen E."/>
            <person name="Andreopoulos B."/>
            <person name="Lu D."/>
            <person name="Skrede I."/>
            <person name="Drula E."/>
            <person name="Henrissat B."/>
            <person name="Morin E."/>
            <person name="Kohler A."/>
            <person name="Barry K."/>
            <person name="LaButti K."/>
            <person name="Morin E."/>
            <person name="Salamov A."/>
            <person name="Lipzen A."/>
            <person name="Mereny Z."/>
            <person name="Hegedus B."/>
            <person name="Baldrian P."/>
            <person name="Stursova M."/>
            <person name="Weitz H."/>
            <person name="Taylor A."/>
            <person name="Grigoriev I.V."/>
            <person name="Nagy L.G."/>
            <person name="Martin F."/>
            <person name="Kauserud H."/>
        </authorList>
    </citation>
    <scope>NUCLEOTIDE SEQUENCE</scope>
    <source>
        <strain evidence="2">CBHHK002</strain>
    </source>
</reference>
<dbReference type="InterPro" id="IPR011990">
    <property type="entry name" value="TPR-like_helical_dom_sf"/>
</dbReference>
<evidence type="ECO:0008006" key="4">
    <source>
        <dbReference type="Google" id="ProtNLM"/>
    </source>
</evidence>
<dbReference type="SUPFAM" id="SSF52540">
    <property type="entry name" value="P-loop containing nucleoside triphosphate hydrolases"/>
    <property type="match status" value="1"/>
</dbReference>
<accession>A0AAD7EDU6</accession>
<dbReference type="Gene3D" id="3.40.50.300">
    <property type="entry name" value="P-loop containing nucleotide triphosphate hydrolases"/>
    <property type="match status" value="1"/>
</dbReference>
<dbReference type="Pfam" id="PF13424">
    <property type="entry name" value="TPR_12"/>
    <property type="match status" value="1"/>
</dbReference>
<proteinExistence type="predicted"/>
<dbReference type="InterPro" id="IPR027417">
    <property type="entry name" value="P-loop_NTPase"/>
</dbReference>
<name>A0AAD7EDU6_9AGAR</name>
<evidence type="ECO:0000313" key="2">
    <source>
        <dbReference type="EMBL" id="KAJ7315301.1"/>
    </source>
</evidence>
<evidence type="ECO:0000256" key="1">
    <source>
        <dbReference type="SAM" id="MobiDB-lite"/>
    </source>
</evidence>
<evidence type="ECO:0000313" key="3">
    <source>
        <dbReference type="Proteomes" id="UP001218218"/>
    </source>
</evidence>
<dbReference type="Gene3D" id="1.25.40.10">
    <property type="entry name" value="Tetratricopeptide repeat domain"/>
    <property type="match status" value="1"/>
</dbReference>
<dbReference type="PANTHER" id="PTHR46082">
    <property type="entry name" value="ATP/GTP-BINDING PROTEIN-RELATED"/>
    <property type="match status" value="1"/>
</dbReference>
<dbReference type="EMBL" id="JARIHO010000062">
    <property type="protein sequence ID" value="KAJ7315301.1"/>
    <property type="molecule type" value="Genomic_DNA"/>
</dbReference>